<dbReference type="Proteomes" id="UP000094020">
    <property type="component" value="Chromosome 2"/>
</dbReference>
<keyword evidence="5" id="KW-1185">Reference proteome</keyword>
<protein>
    <submittedName>
        <fullName evidence="3">Uncharacterized protein</fullName>
    </submittedName>
</protein>
<feature type="transmembrane region" description="Helical" evidence="2">
    <location>
        <begin position="6"/>
        <end position="28"/>
    </location>
</feature>
<feature type="transmembrane region" description="Helical" evidence="2">
    <location>
        <begin position="48"/>
        <end position="73"/>
    </location>
</feature>
<feature type="transmembrane region" description="Helical" evidence="2">
    <location>
        <begin position="183"/>
        <end position="207"/>
    </location>
</feature>
<evidence type="ECO:0000313" key="3">
    <source>
        <dbReference type="EMBL" id="OCF47125.1"/>
    </source>
</evidence>
<feature type="compositionally biased region" description="Polar residues" evidence="1">
    <location>
        <begin position="296"/>
        <end position="305"/>
    </location>
</feature>
<feature type="transmembrane region" description="Helical" evidence="2">
    <location>
        <begin position="151"/>
        <end position="171"/>
    </location>
</feature>
<dbReference type="EMBL" id="KV700117">
    <property type="protein sequence ID" value="OCF47125.1"/>
    <property type="molecule type" value="Genomic_DNA"/>
</dbReference>
<feature type="region of interest" description="Disordered" evidence="1">
    <location>
        <begin position="296"/>
        <end position="342"/>
    </location>
</feature>
<evidence type="ECO:0000256" key="1">
    <source>
        <dbReference type="SAM" id="MobiDB-lite"/>
    </source>
</evidence>
<dbReference type="GeneID" id="30175272"/>
<keyword evidence="2" id="KW-1133">Transmembrane helix</keyword>
<dbReference type="STRING" id="1296096.A0A1B9HV23"/>
<evidence type="ECO:0000313" key="5">
    <source>
        <dbReference type="Proteomes" id="UP000094020"/>
    </source>
</evidence>
<dbReference type="RefSeq" id="XP_019008344.1">
    <property type="nucleotide sequence ID" value="XM_019158598.1"/>
</dbReference>
<dbReference type="EMBL" id="CP144520">
    <property type="protein sequence ID" value="WWC68085.1"/>
    <property type="molecule type" value="Genomic_DNA"/>
</dbReference>
<keyword evidence="2" id="KW-0472">Membrane</keyword>
<feature type="transmembrane region" description="Helical" evidence="2">
    <location>
        <begin position="267"/>
        <end position="292"/>
    </location>
</feature>
<gene>
    <name evidence="3" type="ORF">I206_06903</name>
    <name evidence="4" type="ORF">I206_102004</name>
</gene>
<reference evidence="4" key="4">
    <citation type="submission" date="2024-02" db="EMBL/GenBank/DDBJ databases">
        <title>Comparative genomics of Cryptococcus and Kwoniella reveals pathogenesis evolution and contrasting modes of karyotype evolution via chromosome fusion or intercentromeric recombination.</title>
        <authorList>
            <person name="Coelho M.A."/>
            <person name="David-Palma M."/>
            <person name="Shea T."/>
            <person name="Bowers K."/>
            <person name="McGinley-Smith S."/>
            <person name="Mohammad A.W."/>
            <person name="Gnirke A."/>
            <person name="Yurkov A.M."/>
            <person name="Nowrousian M."/>
            <person name="Sun S."/>
            <person name="Cuomo C.A."/>
            <person name="Heitman J."/>
        </authorList>
    </citation>
    <scope>NUCLEOTIDE SEQUENCE</scope>
    <source>
        <strain evidence="4">CBS 10737</strain>
    </source>
</reference>
<dbReference type="OrthoDB" id="2384193at2759"/>
<accession>A0A1B9HV23</accession>
<feature type="compositionally biased region" description="Basic and acidic residues" evidence="1">
    <location>
        <begin position="332"/>
        <end position="342"/>
    </location>
</feature>
<reference evidence="3" key="3">
    <citation type="submission" date="2016-07" db="EMBL/GenBank/DDBJ databases">
        <title>Evolution of pathogenesis and genome organization in the Tremellales.</title>
        <authorList>
            <person name="Cuomo C."/>
            <person name="Litvintseva A."/>
            <person name="Heitman J."/>
            <person name="Chen Y."/>
            <person name="Sun S."/>
            <person name="Springer D."/>
            <person name="Dromer F."/>
            <person name="Young S."/>
            <person name="Zeng Q."/>
            <person name="Chapman S."/>
            <person name="Gujja S."/>
            <person name="Saif S."/>
            <person name="Birren B."/>
        </authorList>
    </citation>
    <scope>NUCLEOTIDE SEQUENCE</scope>
    <source>
        <strain evidence="3">CBS 10737</strain>
    </source>
</reference>
<feature type="transmembrane region" description="Helical" evidence="2">
    <location>
        <begin position="238"/>
        <end position="255"/>
    </location>
</feature>
<evidence type="ECO:0000256" key="2">
    <source>
        <dbReference type="SAM" id="Phobius"/>
    </source>
</evidence>
<organism evidence="3">
    <name type="scientific">Kwoniella pini CBS 10737</name>
    <dbReference type="NCBI Taxonomy" id="1296096"/>
    <lineage>
        <taxon>Eukaryota</taxon>
        <taxon>Fungi</taxon>
        <taxon>Dikarya</taxon>
        <taxon>Basidiomycota</taxon>
        <taxon>Agaricomycotina</taxon>
        <taxon>Tremellomycetes</taxon>
        <taxon>Tremellales</taxon>
        <taxon>Cryptococcaceae</taxon>
        <taxon>Kwoniella</taxon>
    </lineage>
</organism>
<name>A0A1B9HV23_9TREE</name>
<dbReference type="AlphaFoldDB" id="A0A1B9HV23"/>
<sequence length="462" mass="53207">MCHESPSAQILGALATILGDIFVLWHLWKYDKFRCMLYTKRNAFRFMLSAPLQWMFIISSALFTAWNVILVWVKYTEYYAVVPISQTESEIMPVPFQLWSDRKRDLVRFSYQLLGVAWGIVLAIHSEETLYWAYLINAIRKRDSKNWFRSIWFKIWVFISITVITVIPAVGNMETTNLIKMEANIFMAGSVLATLLFFMSLWLYIVFPGFVAESGRQGANAEVMTRLEYFKELNGIRTLFRFLYAFCILTLSIDGQTKHKHVNTTPFWLDLFFVCGLFFVFTSNGLSLMILLPRNNSSQDTSRSPNLFIRPPRSTHRRDMQILPSTSTINSHKYDENDGNGYHRDIERAQRRSNPWGALGERLNIEKTRLSGLDEMESGGVVAIALESDMHRDRNRTMESLNSRGDAPFAPTGGERMLRPGEGVDDSPEAFDNFISPGDIPRRVRPTEVNIVVRTEQVIEKA</sequence>
<reference evidence="4" key="2">
    <citation type="submission" date="2013-07" db="EMBL/GenBank/DDBJ databases">
        <authorList>
            <consortium name="The Broad Institute Genome Sequencing Platform"/>
            <person name="Cuomo C."/>
            <person name="Litvintseva A."/>
            <person name="Chen Y."/>
            <person name="Heitman J."/>
            <person name="Sun S."/>
            <person name="Springer D."/>
            <person name="Dromer F."/>
            <person name="Young S.K."/>
            <person name="Zeng Q."/>
            <person name="Gargeya S."/>
            <person name="Fitzgerald M."/>
            <person name="Abouelleil A."/>
            <person name="Alvarado L."/>
            <person name="Berlin A.M."/>
            <person name="Chapman S.B."/>
            <person name="Dewar J."/>
            <person name="Goldberg J."/>
            <person name="Griggs A."/>
            <person name="Gujja S."/>
            <person name="Hansen M."/>
            <person name="Howarth C."/>
            <person name="Imamovic A."/>
            <person name="Larimer J."/>
            <person name="McCowan C."/>
            <person name="Murphy C."/>
            <person name="Pearson M."/>
            <person name="Priest M."/>
            <person name="Roberts A."/>
            <person name="Saif S."/>
            <person name="Shea T."/>
            <person name="Sykes S."/>
            <person name="Wortman J."/>
            <person name="Nusbaum C."/>
            <person name="Birren B."/>
        </authorList>
    </citation>
    <scope>NUCLEOTIDE SEQUENCE</scope>
    <source>
        <strain evidence="4">CBS 10737</strain>
    </source>
</reference>
<dbReference type="KEGG" id="kpin:30175272"/>
<evidence type="ECO:0000313" key="4">
    <source>
        <dbReference type="EMBL" id="WWC68085.1"/>
    </source>
</evidence>
<keyword evidence="2" id="KW-0812">Transmembrane</keyword>
<reference evidence="3" key="1">
    <citation type="submission" date="2013-07" db="EMBL/GenBank/DDBJ databases">
        <title>The Genome Sequence of Cryptococcus pinus CBS10737.</title>
        <authorList>
            <consortium name="The Broad Institute Genome Sequencing Platform"/>
            <person name="Cuomo C."/>
            <person name="Litvintseva A."/>
            <person name="Chen Y."/>
            <person name="Heitman J."/>
            <person name="Sun S."/>
            <person name="Springer D."/>
            <person name="Dromer F."/>
            <person name="Young S.K."/>
            <person name="Zeng Q."/>
            <person name="Gargeya S."/>
            <person name="Fitzgerald M."/>
            <person name="Abouelleil A."/>
            <person name="Alvarado L."/>
            <person name="Berlin A.M."/>
            <person name="Chapman S.B."/>
            <person name="Dewar J."/>
            <person name="Goldberg J."/>
            <person name="Griggs A."/>
            <person name="Gujja S."/>
            <person name="Hansen M."/>
            <person name="Howarth C."/>
            <person name="Imamovic A."/>
            <person name="Larimer J."/>
            <person name="McCowan C."/>
            <person name="Murphy C."/>
            <person name="Pearson M."/>
            <person name="Priest M."/>
            <person name="Roberts A."/>
            <person name="Saif S."/>
            <person name="Shea T."/>
            <person name="Sykes S."/>
            <person name="Wortman J."/>
            <person name="Nusbaum C."/>
            <person name="Birren B."/>
        </authorList>
    </citation>
    <scope>NUCLEOTIDE SEQUENCE [LARGE SCALE GENOMIC DNA]</scope>
    <source>
        <strain evidence="3">CBS 10737</strain>
    </source>
</reference>
<proteinExistence type="predicted"/>
<feature type="transmembrane region" description="Helical" evidence="2">
    <location>
        <begin position="116"/>
        <end position="139"/>
    </location>
</feature>